<feature type="transmembrane region" description="Helical" evidence="6">
    <location>
        <begin position="7"/>
        <end position="28"/>
    </location>
</feature>
<protein>
    <recommendedName>
        <fullName evidence="7">EamA domain-containing protein</fullName>
    </recommendedName>
</protein>
<dbReference type="AlphaFoldDB" id="A0A1F5E051"/>
<accession>A0A1F5E051</accession>
<evidence type="ECO:0000313" key="9">
    <source>
        <dbReference type="Proteomes" id="UP000176364"/>
    </source>
</evidence>
<evidence type="ECO:0000256" key="2">
    <source>
        <dbReference type="ARBA" id="ARBA00022475"/>
    </source>
</evidence>
<reference evidence="8 9" key="1">
    <citation type="journal article" date="2016" name="Nat. Commun.">
        <title>Thousands of microbial genomes shed light on interconnected biogeochemical processes in an aquifer system.</title>
        <authorList>
            <person name="Anantharaman K."/>
            <person name="Brown C.T."/>
            <person name="Hug L.A."/>
            <person name="Sharon I."/>
            <person name="Castelle C.J."/>
            <person name="Probst A.J."/>
            <person name="Thomas B.C."/>
            <person name="Singh A."/>
            <person name="Wilkins M.J."/>
            <person name="Karaoz U."/>
            <person name="Brodie E.L."/>
            <person name="Williams K.H."/>
            <person name="Hubbard S.S."/>
            <person name="Banfield J.F."/>
        </authorList>
    </citation>
    <scope>NUCLEOTIDE SEQUENCE [LARGE SCALE GENOMIC DNA]</scope>
</reference>
<dbReference type="Proteomes" id="UP000176364">
    <property type="component" value="Unassembled WGS sequence"/>
</dbReference>
<gene>
    <name evidence="8" type="ORF">A3I57_00700</name>
</gene>
<dbReference type="EMBL" id="MEZQ01000021">
    <property type="protein sequence ID" value="OGD60758.1"/>
    <property type="molecule type" value="Genomic_DNA"/>
</dbReference>
<feature type="transmembrane region" description="Helical" evidence="6">
    <location>
        <begin position="237"/>
        <end position="262"/>
    </location>
</feature>
<feature type="transmembrane region" description="Helical" evidence="6">
    <location>
        <begin position="268"/>
        <end position="287"/>
    </location>
</feature>
<sequence>MRFNKGFKLALITAGFSGVAVFLNSLTVKAVGDALVFTTIKNLGVAMIIGAVLLRQKINWSVVKANWPVLLAIGVIGGSLPFYLFFQGLTLTNAVTGALIHKTLIFWVALWALPFLKEKISLKQWLALGVIFGSNLVIGGLPQLQWGKGEWMILAATILWAVENIIAKITLKRVAVDVVVGARMILGSLILLLAVVAGGKLELIFKLNSTQWLMTLASIGLLTGYVMTWYRALKLAPVTLVATVLTLATIITNILSGIFITHSLRIELIYQTILLVAGSWFFVKEVGLPTQAGKHDRTLALR</sequence>
<name>A0A1F5E051_9BACT</name>
<keyword evidence="2" id="KW-1003">Cell membrane</keyword>
<proteinExistence type="predicted"/>
<feature type="domain" description="EamA" evidence="7">
    <location>
        <begin position="148"/>
        <end position="282"/>
    </location>
</feature>
<comment type="caution">
    <text evidence="8">The sequence shown here is derived from an EMBL/GenBank/DDBJ whole genome shotgun (WGS) entry which is preliminary data.</text>
</comment>
<feature type="domain" description="EamA" evidence="7">
    <location>
        <begin position="5"/>
        <end position="138"/>
    </location>
</feature>
<dbReference type="PANTHER" id="PTHR32322:SF18">
    <property type="entry name" value="S-ADENOSYLMETHIONINE_S-ADENOSYLHOMOCYSTEINE TRANSPORTER"/>
    <property type="match status" value="1"/>
</dbReference>
<feature type="transmembrane region" description="Helical" evidence="6">
    <location>
        <begin position="178"/>
        <end position="199"/>
    </location>
</feature>
<feature type="transmembrane region" description="Helical" evidence="6">
    <location>
        <begin position="211"/>
        <end position="230"/>
    </location>
</feature>
<dbReference type="PANTHER" id="PTHR32322">
    <property type="entry name" value="INNER MEMBRANE TRANSPORTER"/>
    <property type="match status" value="1"/>
</dbReference>
<feature type="transmembrane region" description="Helical" evidence="6">
    <location>
        <begin position="92"/>
        <end position="113"/>
    </location>
</feature>
<evidence type="ECO:0000256" key="5">
    <source>
        <dbReference type="ARBA" id="ARBA00023136"/>
    </source>
</evidence>
<dbReference type="InterPro" id="IPR000620">
    <property type="entry name" value="EamA_dom"/>
</dbReference>
<evidence type="ECO:0000256" key="3">
    <source>
        <dbReference type="ARBA" id="ARBA00022692"/>
    </source>
</evidence>
<keyword evidence="4 6" id="KW-1133">Transmembrane helix</keyword>
<feature type="transmembrane region" description="Helical" evidence="6">
    <location>
        <begin position="151"/>
        <end position="171"/>
    </location>
</feature>
<dbReference type="SUPFAM" id="SSF103481">
    <property type="entry name" value="Multidrug resistance efflux transporter EmrE"/>
    <property type="match status" value="1"/>
</dbReference>
<dbReference type="Pfam" id="PF00892">
    <property type="entry name" value="EamA"/>
    <property type="match status" value="2"/>
</dbReference>
<feature type="transmembrane region" description="Helical" evidence="6">
    <location>
        <begin position="125"/>
        <end position="145"/>
    </location>
</feature>
<evidence type="ECO:0000256" key="4">
    <source>
        <dbReference type="ARBA" id="ARBA00022989"/>
    </source>
</evidence>
<evidence type="ECO:0000259" key="7">
    <source>
        <dbReference type="Pfam" id="PF00892"/>
    </source>
</evidence>
<feature type="transmembrane region" description="Helical" evidence="6">
    <location>
        <begin position="66"/>
        <end position="86"/>
    </location>
</feature>
<dbReference type="GO" id="GO:0005886">
    <property type="term" value="C:plasma membrane"/>
    <property type="evidence" value="ECO:0007669"/>
    <property type="project" value="UniProtKB-SubCell"/>
</dbReference>
<evidence type="ECO:0000256" key="1">
    <source>
        <dbReference type="ARBA" id="ARBA00004651"/>
    </source>
</evidence>
<feature type="transmembrane region" description="Helical" evidence="6">
    <location>
        <begin position="34"/>
        <end position="54"/>
    </location>
</feature>
<evidence type="ECO:0000313" key="8">
    <source>
        <dbReference type="EMBL" id="OGD60758.1"/>
    </source>
</evidence>
<evidence type="ECO:0000256" key="6">
    <source>
        <dbReference type="SAM" id="Phobius"/>
    </source>
</evidence>
<keyword evidence="3 6" id="KW-0812">Transmembrane</keyword>
<organism evidence="8 9">
    <name type="scientific">Candidatus Beckwithbacteria bacterium RIFCSPLOWO2_02_FULL_47_23</name>
    <dbReference type="NCBI Taxonomy" id="1797463"/>
    <lineage>
        <taxon>Bacteria</taxon>
        <taxon>Candidatus Beckwithiibacteriota</taxon>
    </lineage>
</organism>
<comment type="subcellular location">
    <subcellularLocation>
        <location evidence="1">Cell membrane</location>
        <topology evidence="1">Multi-pass membrane protein</topology>
    </subcellularLocation>
</comment>
<dbReference type="InterPro" id="IPR050638">
    <property type="entry name" value="AA-Vitamin_Transporters"/>
</dbReference>
<dbReference type="InterPro" id="IPR037185">
    <property type="entry name" value="EmrE-like"/>
</dbReference>
<keyword evidence="5 6" id="KW-0472">Membrane</keyword>